<dbReference type="PANTHER" id="PTHR37819:SF1">
    <property type="entry name" value="PROTEIN PSIE"/>
    <property type="match status" value="1"/>
</dbReference>
<feature type="transmembrane region" description="Helical" evidence="8">
    <location>
        <begin position="109"/>
        <end position="126"/>
    </location>
</feature>
<keyword evidence="7 8" id="KW-0472">Membrane</keyword>
<dbReference type="AlphaFoldDB" id="A0A0R2JIU9"/>
<keyword evidence="6 8" id="KW-1133">Transmembrane helix</keyword>
<comment type="subcellular location">
    <subcellularLocation>
        <location evidence="1">Cell inner membrane</location>
        <topology evidence="1">Multi-pass membrane protein</topology>
    </subcellularLocation>
</comment>
<evidence type="ECO:0000313" key="10">
    <source>
        <dbReference type="Proteomes" id="UP000051673"/>
    </source>
</evidence>
<evidence type="ECO:0000256" key="5">
    <source>
        <dbReference type="ARBA" id="ARBA00022692"/>
    </source>
</evidence>
<reference evidence="9 10" key="1">
    <citation type="journal article" date="2015" name="Genome Announc.">
        <title>Expanding the biotechnology potential of lactobacilli through comparative genomics of 213 strains and associated genera.</title>
        <authorList>
            <person name="Sun Z."/>
            <person name="Harris H.M."/>
            <person name="McCann A."/>
            <person name="Guo C."/>
            <person name="Argimon S."/>
            <person name="Zhang W."/>
            <person name="Yang X."/>
            <person name="Jeffery I.B."/>
            <person name="Cooney J.C."/>
            <person name="Kagawa T.F."/>
            <person name="Liu W."/>
            <person name="Song Y."/>
            <person name="Salvetti E."/>
            <person name="Wrobel A."/>
            <person name="Rasinkangas P."/>
            <person name="Parkhill J."/>
            <person name="Rea M.C."/>
            <person name="O'Sullivan O."/>
            <person name="Ritari J."/>
            <person name="Douillard F.P."/>
            <person name="Paul Ross R."/>
            <person name="Yang R."/>
            <person name="Briner A.E."/>
            <person name="Felis G.E."/>
            <person name="de Vos W.M."/>
            <person name="Barrangou R."/>
            <person name="Klaenhammer T.R."/>
            <person name="Caufield P.W."/>
            <person name="Cui Y."/>
            <person name="Zhang H."/>
            <person name="O'Toole P.W."/>
        </authorList>
    </citation>
    <scope>NUCLEOTIDE SEQUENCE [LARGE SCALE GENOMIC DNA]</scope>
    <source>
        <strain evidence="9 10">DSM 20014</strain>
    </source>
</reference>
<dbReference type="Proteomes" id="UP000051673">
    <property type="component" value="Unassembled WGS sequence"/>
</dbReference>
<evidence type="ECO:0000313" key="9">
    <source>
        <dbReference type="EMBL" id="KRN77169.1"/>
    </source>
</evidence>
<comment type="similarity">
    <text evidence="2">Belongs to the PsiE family.</text>
</comment>
<organism evidence="9 10">
    <name type="scientific">Weissella minor</name>
    <dbReference type="NCBI Taxonomy" id="1620"/>
    <lineage>
        <taxon>Bacteria</taxon>
        <taxon>Bacillati</taxon>
        <taxon>Bacillota</taxon>
        <taxon>Bacilli</taxon>
        <taxon>Lactobacillales</taxon>
        <taxon>Lactobacillaceae</taxon>
        <taxon>Weissella</taxon>
    </lineage>
</organism>
<evidence type="ECO:0000256" key="3">
    <source>
        <dbReference type="ARBA" id="ARBA00021903"/>
    </source>
</evidence>
<dbReference type="InterPro" id="IPR020948">
    <property type="entry name" value="P_starv_induced_PsiE-like"/>
</dbReference>
<dbReference type="PANTHER" id="PTHR37819">
    <property type="entry name" value="PROTEIN PSIE"/>
    <property type="match status" value="1"/>
</dbReference>
<name>A0A0R2JIU9_9LACO</name>
<accession>A0A0R2JIU9</accession>
<evidence type="ECO:0000256" key="8">
    <source>
        <dbReference type="SAM" id="Phobius"/>
    </source>
</evidence>
<dbReference type="OrthoDB" id="9792470at2"/>
<dbReference type="PATRIC" id="fig|1620.3.peg.699"/>
<evidence type="ECO:0000256" key="4">
    <source>
        <dbReference type="ARBA" id="ARBA00022475"/>
    </source>
</evidence>
<dbReference type="GO" id="GO:0016036">
    <property type="term" value="P:cellular response to phosphate starvation"/>
    <property type="evidence" value="ECO:0007669"/>
    <property type="project" value="InterPro"/>
</dbReference>
<dbReference type="Pfam" id="PF06146">
    <property type="entry name" value="PsiE"/>
    <property type="match status" value="1"/>
</dbReference>
<evidence type="ECO:0000256" key="1">
    <source>
        <dbReference type="ARBA" id="ARBA00004429"/>
    </source>
</evidence>
<keyword evidence="10" id="KW-1185">Reference proteome</keyword>
<dbReference type="GO" id="GO:0005886">
    <property type="term" value="C:plasma membrane"/>
    <property type="evidence" value="ECO:0007669"/>
    <property type="project" value="UniProtKB-SubCell"/>
</dbReference>
<evidence type="ECO:0000256" key="6">
    <source>
        <dbReference type="ARBA" id="ARBA00022989"/>
    </source>
</evidence>
<keyword evidence="4" id="KW-1003">Cell membrane</keyword>
<gene>
    <name evidence="9" type="ORF">IV67_GL000690</name>
</gene>
<feature type="transmembrane region" description="Helical" evidence="8">
    <location>
        <begin position="12"/>
        <end position="38"/>
    </location>
</feature>
<dbReference type="RefSeq" id="WP_057788181.1">
    <property type="nucleotide sequence ID" value="NZ_JQCD01000024.1"/>
</dbReference>
<dbReference type="EMBL" id="JQCD01000024">
    <property type="protein sequence ID" value="KRN77169.1"/>
    <property type="molecule type" value="Genomic_DNA"/>
</dbReference>
<proteinExistence type="inferred from homology"/>
<evidence type="ECO:0000256" key="2">
    <source>
        <dbReference type="ARBA" id="ARBA00005632"/>
    </source>
</evidence>
<dbReference type="InterPro" id="IPR009315">
    <property type="entry name" value="P_starv_induced_PsiE"/>
</dbReference>
<comment type="caution">
    <text evidence="9">The sequence shown here is derived from an EMBL/GenBank/DDBJ whole genome shotgun (WGS) entry which is preliminary data.</text>
</comment>
<sequence length="141" mass="16063">MLKKKAKLISNFSDWVIMAFMLVLGLVIAGYFCLEIVALVEELFQHSSGLEFTDVSESILSLFLCIEFLVIIKDYFSNNAEINFEDYLYVAVTAIIRAILVYHDDALKILTLSGAILILIIAIILYKRYQNSQLSEPEEDK</sequence>
<evidence type="ECO:0000256" key="7">
    <source>
        <dbReference type="ARBA" id="ARBA00023136"/>
    </source>
</evidence>
<keyword evidence="5 8" id="KW-0812">Transmembrane</keyword>
<protein>
    <recommendedName>
        <fullName evidence="3">Protein PsiE</fullName>
    </recommendedName>
</protein>
<dbReference type="STRING" id="1620.IV67_GL000690"/>